<protein>
    <submittedName>
        <fullName evidence="1">DUF2993 domain-containing protein</fullName>
    </submittedName>
</protein>
<name>A0A939LNM4_9CELL</name>
<accession>A0A939LNM4</accession>
<proteinExistence type="predicted"/>
<keyword evidence="2" id="KW-1185">Reference proteome</keyword>
<sequence>MGARAVIGTVVVVGVLVGGAYVADGFARGEAEDRVAEELRTGLDGLDESPEVTIGGFPFITQYLAGRISTVNATAQEVTVDGVSLQDVVVDLEGVTTESPITAEDARMTAHVPLAGLLEAVDLPLEVAIVDGALTATAEVFGLPLDAELVPRAEGRSIGIDIETFTLAGATIAAEDLPAGISDQLDAIAIPLDGLPEGIELTEVVVDRDGFAVTATGSDVVLERATAG</sequence>
<dbReference type="RefSeq" id="WP_208055030.1">
    <property type="nucleotide sequence ID" value="NZ_JAGEMK010000002.1"/>
</dbReference>
<gene>
    <name evidence="1" type="ORF">J4G33_06100</name>
</gene>
<dbReference type="Proteomes" id="UP000664209">
    <property type="component" value="Unassembled WGS sequence"/>
</dbReference>
<dbReference type="InterPro" id="IPR021373">
    <property type="entry name" value="DUF2993"/>
</dbReference>
<evidence type="ECO:0000313" key="2">
    <source>
        <dbReference type="Proteomes" id="UP000664209"/>
    </source>
</evidence>
<organism evidence="1 2">
    <name type="scientific">Actinotalea soli</name>
    <dbReference type="NCBI Taxonomy" id="2819234"/>
    <lineage>
        <taxon>Bacteria</taxon>
        <taxon>Bacillati</taxon>
        <taxon>Actinomycetota</taxon>
        <taxon>Actinomycetes</taxon>
        <taxon>Micrococcales</taxon>
        <taxon>Cellulomonadaceae</taxon>
        <taxon>Actinotalea</taxon>
    </lineage>
</organism>
<dbReference type="EMBL" id="JAGEMK010000002">
    <property type="protein sequence ID" value="MBO1751371.1"/>
    <property type="molecule type" value="Genomic_DNA"/>
</dbReference>
<reference evidence="1" key="1">
    <citation type="submission" date="2021-03" db="EMBL/GenBank/DDBJ databases">
        <title>Actinotalea soli sp. nov., isolated from soil.</title>
        <authorList>
            <person name="Ping W."/>
            <person name="Zhang J."/>
        </authorList>
    </citation>
    <scope>NUCLEOTIDE SEQUENCE</scope>
    <source>
        <strain evidence="1">BY-33</strain>
    </source>
</reference>
<comment type="caution">
    <text evidence="1">The sequence shown here is derived from an EMBL/GenBank/DDBJ whole genome shotgun (WGS) entry which is preliminary data.</text>
</comment>
<dbReference type="AlphaFoldDB" id="A0A939LNM4"/>
<evidence type="ECO:0000313" key="1">
    <source>
        <dbReference type="EMBL" id="MBO1751371.1"/>
    </source>
</evidence>
<dbReference type="Pfam" id="PF11209">
    <property type="entry name" value="LmeA"/>
    <property type="match status" value="1"/>
</dbReference>